<feature type="domain" description="S-Me-THD N-terminal" evidence="1">
    <location>
        <begin position="12"/>
        <end position="146"/>
    </location>
</feature>
<dbReference type="InterPro" id="IPR024071">
    <property type="entry name" value="S-Me-THD_C_sf"/>
</dbReference>
<dbReference type="InterPro" id="IPR027479">
    <property type="entry name" value="S-Me-THD_N_sf"/>
</dbReference>
<dbReference type="InterPro" id="IPR048350">
    <property type="entry name" value="S-Me-THD-like_C"/>
</dbReference>
<evidence type="ECO:0000313" key="3">
    <source>
        <dbReference type="EMBL" id="UQZ82910.1"/>
    </source>
</evidence>
<dbReference type="Gene3D" id="2.40.390.10">
    <property type="entry name" value="CV3147-like"/>
    <property type="match status" value="1"/>
</dbReference>
<keyword evidence="4" id="KW-1185">Reference proteome</keyword>
<dbReference type="Gene3D" id="3.40.1610.10">
    <property type="entry name" value="CV3147-like domain"/>
    <property type="match status" value="1"/>
</dbReference>
<gene>
    <name evidence="3" type="ORF">SK3146_02070</name>
</gene>
<organism evidence="3 4">
    <name type="scientific">Paenibacillus konkukensis</name>
    <dbReference type="NCBI Taxonomy" id="2020716"/>
    <lineage>
        <taxon>Bacteria</taxon>
        <taxon>Bacillati</taxon>
        <taxon>Bacillota</taxon>
        <taxon>Bacilli</taxon>
        <taxon>Bacillales</taxon>
        <taxon>Paenibacillaceae</taxon>
        <taxon>Paenibacillus</taxon>
    </lineage>
</organism>
<dbReference type="Pfam" id="PF06032">
    <property type="entry name" value="S-Me-THD_N"/>
    <property type="match status" value="1"/>
</dbReference>
<dbReference type="InterPro" id="IPR010318">
    <property type="entry name" value="S-Me-THD_N"/>
</dbReference>
<dbReference type="SUPFAM" id="SSF160991">
    <property type="entry name" value="CV3147-like"/>
    <property type="match status" value="1"/>
</dbReference>
<name>A0ABY4RLK6_9BACL</name>
<evidence type="ECO:0000313" key="4">
    <source>
        <dbReference type="Proteomes" id="UP001057134"/>
    </source>
</evidence>
<dbReference type="Proteomes" id="UP001057134">
    <property type="component" value="Chromosome"/>
</dbReference>
<evidence type="ECO:0008006" key="5">
    <source>
        <dbReference type="Google" id="ProtNLM"/>
    </source>
</evidence>
<dbReference type="EMBL" id="CP027059">
    <property type="protein sequence ID" value="UQZ82910.1"/>
    <property type="molecule type" value="Genomic_DNA"/>
</dbReference>
<accession>A0ABY4RLK6</accession>
<sequence>MSILKLDEKMVEYAVYGGAVLGGGGGGWIEDGLQIGRLALEIGQPSLYSIDEFADDDLFVTVSMVGAPAAKDQFVKPIHYGKALDILTQKIGKTVNALHTNENGAGTTVNGWFQSAITGIPLVDFACNGRAHPTGAMGSLNLSEVEGYISHQAGVGGKGDNYIEISISGSLEKAASMIRKASVEAGGLVAVARNPVTCAYAKANGAAGAITQAIEVGEALLAHQGEAAIESVVSKLGGQVVTMGTVTDFTLETTGGFDVGTVRINDEHEMTFWNEYMTIEKDGERFATFPDLIMTLDAKTARPIVTAAIQKGQQLAVIAVPKAKLLLSSTMSNTKLLKPIEDIIHKSIISYLG</sequence>
<dbReference type="RefSeq" id="WP_249864991.1">
    <property type="nucleotide sequence ID" value="NZ_CP027059.1"/>
</dbReference>
<dbReference type="Pfam" id="PF20906">
    <property type="entry name" value="S-Me-THD_C"/>
    <property type="match status" value="1"/>
</dbReference>
<reference evidence="3" key="2">
    <citation type="journal article" date="2021" name="J Anim Sci Technol">
        <title>Complete genome sequence of Paenibacillus konkukensis sp. nov. SK3146 as a potential probiotic strain.</title>
        <authorList>
            <person name="Jung H.I."/>
            <person name="Park S."/>
            <person name="Niu K.M."/>
            <person name="Lee S.W."/>
            <person name="Kothari D."/>
            <person name="Yi K.J."/>
            <person name="Kim S.K."/>
        </authorList>
    </citation>
    <scope>NUCLEOTIDE SEQUENCE</scope>
    <source>
        <strain evidence="3">SK3146</strain>
    </source>
</reference>
<feature type="domain" description="S-Me-THD-like C-terminal" evidence="2">
    <location>
        <begin position="174"/>
        <end position="326"/>
    </location>
</feature>
<proteinExistence type="predicted"/>
<protein>
    <recommendedName>
        <fullName evidence="5">OsrF</fullName>
    </recommendedName>
</protein>
<evidence type="ECO:0000259" key="1">
    <source>
        <dbReference type="Pfam" id="PF06032"/>
    </source>
</evidence>
<reference evidence="3" key="1">
    <citation type="submission" date="2018-02" db="EMBL/GenBank/DDBJ databases">
        <authorList>
            <person name="Kim S.-K."/>
            <person name="Jung H.-I."/>
            <person name="Lee S.-W."/>
        </authorList>
    </citation>
    <scope>NUCLEOTIDE SEQUENCE</scope>
    <source>
        <strain evidence="3">SK3146</strain>
    </source>
</reference>
<evidence type="ECO:0000259" key="2">
    <source>
        <dbReference type="Pfam" id="PF20906"/>
    </source>
</evidence>